<dbReference type="InterPro" id="IPR025285">
    <property type="entry name" value="DUF4145"/>
</dbReference>
<dbReference type="EMBL" id="CADILG010000014">
    <property type="protein sequence ID" value="CAB3863124.1"/>
    <property type="molecule type" value="Genomic_DNA"/>
</dbReference>
<name>A0A6S7CTR1_9BURK</name>
<proteinExistence type="predicted"/>
<dbReference type="Proteomes" id="UP000494117">
    <property type="component" value="Unassembled WGS sequence"/>
</dbReference>
<evidence type="ECO:0000313" key="3">
    <source>
        <dbReference type="Proteomes" id="UP000494117"/>
    </source>
</evidence>
<organism evidence="2 3">
    <name type="scientific">Achromobacter anxifer</name>
    <dbReference type="NCBI Taxonomy" id="1287737"/>
    <lineage>
        <taxon>Bacteria</taxon>
        <taxon>Pseudomonadati</taxon>
        <taxon>Pseudomonadota</taxon>
        <taxon>Betaproteobacteria</taxon>
        <taxon>Burkholderiales</taxon>
        <taxon>Alcaligenaceae</taxon>
        <taxon>Achromobacter</taxon>
    </lineage>
</organism>
<sequence>MTFTPPAFESEAFHCPRCGTHAHMEWRKLTVNGLGHVIPWYAAQCSRCTDFSVWKDGVPEIMLDPPQTTAPPPHPSMPASCIADYDEARAIAARSPRGAAALLRLVVQKLCIALEQKGENINDDIKALVQAGLPVDAQQALDVLRVTGNNAVHPGEMDIEGNPQLVAASFELINFIVDQQIAQKERIAKLFSALPDRAKNAIKKRDGN</sequence>
<dbReference type="AlphaFoldDB" id="A0A6S7CTR1"/>
<dbReference type="Pfam" id="PF13643">
    <property type="entry name" value="DUF4145"/>
    <property type="match status" value="1"/>
</dbReference>
<evidence type="ECO:0000313" key="2">
    <source>
        <dbReference type="EMBL" id="CAB3863124.1"/>
    </source>
</evidence>
<accession>A0A6S7CTR1</accession>
<reference evidence="2 3" key="1">
    <citation type="submission" date="2020-04" db="EMBL/GenBank/DDBJ databases">
        <authorList>
            <person name="De Canck E."/>
        </authorList>
    </citation>
    <scope>NUCLEOTIDE SEQUENCE [LARGE SCALE GENOMIC DNA]</scope>
    <source>
        <strain evidence="2 3">LMG 26858</strain>
    </source>
</reference>
<gene>
    <name evidence="2" type="ORF">LMG26858_02327</name>
</gene>
<protein>
    <recommendedName>
        <fullName evidence="1">DUF4145 domain-containing protein</fullName>
    </recommendedName>
</protein>
<feature type="domain" description="DUF4145" evidence="1">
    <location>
        <begin position="87"/>
        <end position="156"/>
    </location>
</feature>
<keyword evidence="3" id="KW-1185">Reference proteome</keyword>
<evidence type="ECO:0000259" key="1">
    <source>
        <dbReference type="Pfam" id="PF13643"/>
    </source>
</evidence>
<dbReference type="RefSeq" id="WP_175207210.1">
    <property type="nucleotide sequence ID" value="NZ_CADILG010000014.1"/>
</dbReference>